<dbReference type="Gene3D" id="3.40.630.30">
    <property type="match status" value="1"/>
</dbReference>
<dbReference type="GeneID" id="109479116"/>
<gene>
    <name evidence="18" type="primary">LOC109479116</name>
</gene>
<comment type="catalytic activity">
    <reaction evidence="12">
        <text>N-terminal L-seryl-[histone H2A] + acetyl-CoA = N-terminal N(alpha)-acetyl-L-seryl-[histone H2A] + CoA + H(+)</text>
        <dbReference type="Rhea" id="RHEA:50600"/>
        <dbReference type="Rhea" id="RHEA-COMP:12742"/>
        <dbReference type="Rhea" id="RHEA-COMP:12744"/>
        <dbReference type="ChEBI" id="CHEBI:15378"/>
        <dbReference type="ChEBI" id="CHEBI:57287"/>
        <dbReference type="ChEBI" id="CHEBI:57288"/>
        <dbReference type="ChEBI" id="CHEBI:64738"/>
        <dbReference type="ChEBI" id="CHEBI:83690"/>
        <dbReference type="EC" id="2.3.1.257"/>
    </reaction>
</comment>
<evidence type="ECO:0000256" key="10">
    <source>
        <dbReference type="ARBA" id="ARBA00023288"/>
    </source>
</evidence>
<protein>
    <recommendedName>
        <fullName evidence="5">N-alpha-acetyltransferase 40</fullName>
        <ecNumber evidence="4">2.3.1.257</ecNumber>
    </recommendedName>
    <alternativeName>
        <fullName evidence="14">N-acetyltransferase 11</fullName>
    </alternativeName>
    <alternativeName>
        <fullName evidence="15">N-alpha-acetyltransferase D</fullName>
    </alternativeName>
</protein>
<dbReference type="OrthoDB" id="424551at2759"/>
<comment type="similarity">
    <text evidence="3">Belongs to the acetyltransferase family. NAA40 subfamily.</text>
</comment>
<dbReference type="PANTHER" id="PTHR20531:SF1">
    <property type="entry name" value="N-ALPHA-ACETYLTRANSFERASE 40"/>
    <property type="match status" value="1"/>
</dbReference>
<evidence type="ECO:0000256" key="1">
    <source>
        <dbReference type="ARBA" id="ARBA00004123"/>
    </source>
</evidence>
<dbReference type="InterPro" id="IPR016181">
    <property type="entry name" value="Acyl_CoA_acyltransferase"/>
</dbReference>
<feature type="domain" description="N-acetyltransferase" evidence="16">
    <location>
        <begin position="78"/>
        <end position="236"/>
    </location>
</feature>
<dbReference type="FunFam" id="3.40.630.30:FF:000033">
    <property type="entry name" value="N-alpha-acetyltransferase 40 isoform X1"/>
    <property type="match status" value="1"/>
</dbReference>
<reference evidence="18" key="1">
    <citation type="submission" date="2025-08" db="UniProtKB">
        <authorList>
            <consortium name="RefSeq"/>
        </authorList>
    </citation>
    <scope>IDENTIFICATION</scope>
    <source>
        <tissue evidence="18">Gonad</tissue>
    </source>
</reference>
<evidence type="ECO:0000259" key="16">
    <source>
        <dbReference type="PROSITE" id="PS51186"/>
    </source>
</evidence>
<dbReference type="InterPro" id="IPR039949">
    <property type="entry name" value="NAA40"/>
</dbReference>
<evidence type="ECO:0000256" key="7">
    <source>
        <dbReference type="ARBA" id="ARBA00022679"/>
    </source>
</evidence>
<dbReference type="GO" id="GO:0005634">
    <property type="term" value="C:nucleus"/>
    <property type="evidence" value="ECO:0007669"/>
    <property type="project" value="UniProtKB-SubCell"/>
</dbReference>
<keyword evidence="17" id="KW-1185">Reference proteome</keyword>
<dbReference type="KEGG" id="bbel:109479116"/>
<dbReference type="Pfam" id="PF00583">
    <property type="entry name" value="Acetyltransf_1"/>
    <property type="match status" value="1"/>
</dbReference>
<evidence type="ECO:0000256" key="15">
    <source>
        <dbReference type="ARBA" id="ARBA00082154"/>
    </source>
</evidence>
<keyword evidence="9" id="KW-0539">Nucleus</keyword>
<sequence length="257" mass="29910">MRFVQYVQLLLALKEQPRKSNKGKEKKKRRKEEQAKLAASFTIVEAANKQEDPMATMTPFKKYERNGLNLVIECKKVAELDKDTVDWAFSITKSNMQTLYEESNWGWNDRLKKEELTEDKAWYLVARNQEGQPVAFSHFRFDMDEDEEVLYCYEIQLTKPAQKKGLGKFMMQILQLLANKAQMLKVMVTVFKMNTESRDFFLKGLKFELDETDPGLCDPMEADEYCYEILSKKTILGAKKQQEGTHCCSGGPHNHPH</sequence>
<evidence type="ECO:0000256" key="6">
    <source>
        <dbReference type="ARBA" id="ARBA00022490"/>
    </source>
</evidence>
<accession>A0A6P4Z4X1</accession>
<dbReference type="GO" id="GO:0005737">
    <property type="term" value="C:cytoplasm"/>
    <property type="evidence" value="ECO:0007669"/>
    <property type="project" value="UniProtKB-SubCell"/>
</dbReference>
<dbReference type="GO" id="GO:0010485">
    <property type="term" value="F:histone H4 acetyltransferase activity"/>
    <property type="evidence" value="ECO:0007669"/>
    <property type="project" value="InterPro"/>
</dbReference>
<evidence type="ECO:0000256" key="4">
    <source>
        <dbReference type="ARBA" id="ARBA00012950"/>
    </source>
</evidence>
<proteinExistence type="inferred from homology"/>
<keyword evidence="10" id="KW-0449">Lipoprotein</keyword>
<dbReference type="AlphaFoldDB" id="A0A6P4Z4X1"/>
<dbReference type="GO" id="GO:0043998">
    <property type="term" value="F:histone H2A acetyltransferase activity"/>
    <property type="evidence" value="ECO:0007669"/>
    <property type="project" value="InterPro"/>
</dbReference>
<dbReference type="EC" id="2.3.1.257" evidence="4"/>
<comment type="catalytic activity">
    <reaction evidence="13">
        <text>N-terminal L-seryl-[histone H4] + acetyl-CoA = N-terminal N(alpha)-acetyl-L-seryl-[histone H4] + CoA + H(+)</text>
        <dbReference type="Rhea" id="RHEA:50596"/>
        <dbReference type="Rhea" id="RHEA-COMP:12740"/>
        <dbReference type="Rhea" id="RHEA-COMP:12743"/>
        <dbReference type="ChEBI" id="CHEBI:15378"/>
        <dbReference type="ChEBI" id="CHEBI:57287"/>
        <dbReference type="ChEBI" id="CHEBI:57288"/>
        <dbReference type="ChEBI" id="CHEBI:64738"/>
        <dbReference type="ChEBI" id="CHEBI:83690"/>
        <dbReference type="EC" id="2.3.1.257"/>
    </reaction>
</comment>
<evidence type="ECO:0000313" key="17">
    <source>
        <dbReference type="Proteomes" id="UP000515135"/>
    </source>
</evidence>
<dbReference type="InterPro" id="IPR000182">
    <property type="entry name" value="GNAT_dom"/>
</dbReference>
<comment type="subcellular location">
    <subcellularLocation>
        <location evidence="2">Cytoplasm</location>
    </subcellularLocation>
    <subcellularLocation>
        <location evidence="1">Nucleus</location>
    </subcellularLocation>
</comment>
<dbReference type="PROSITE" id="PS51186">
    <property type="entry name" value="GNAT"/>
    <property type="match status" value="1"/>
</dbReference>
<evidence type="ECO:0000256" key="2">
    <source>
        <dbReference type="ARBA" id="ARBA00004496"/>
    </source>
</evidence>
<evidence type="ECO:0000256" key="3">
    <source>
        <dbReference type="ARBA" id="ARBA00008870"/>
    </source>
</evidence>
<keyword evidence="6" id="KW-0963">Cytoplasm</keyword>
<keyword evidence="11" id="KW-0012">Acyltransferase</keyword>
<evidence type="ECO:0000256" key="8">
    <source>
        <dbReference type="ARBA" id="ARBA00022707"/>
    </source>
</evidence>
<evidence type="ECO:0000256" key="13">
    <source>
        <dbReference type="ARBA" id="ARBA00049524"/>
    </source>
</evidence>
<dbReference type="RefSeq" id="XP_019636545.1">
    <property type="nucleotide sequence ID" value="XM_019780986.1"/>
</dbReference>
<dbReference type="PANTHER" id="PTHR20531">
    <property type="entry name" value="N-ALPHA-ACETYLTRANSFERASE 40"/>
    <property type="match status" value="1"/>
</dbReference>
<evidence type="ECO:0000313" key="18">
    <source>
        <dbReference type="RefSeq" id="XP_019636545.1"/>
    </source>
</evidence>
<dbReference type="SUPFAM" id="SSF55729">
    <property type="entry name" value="Acyl-CoA N-acyltransferases (Nat)"/>
    <property type="match status" value="1"/>
</dbReference>
<keyword evidence="8" id="KW-0519">Myristate</keyword>
<dbReference type="Proteomes" id="UP000515135">
    <property type="component" value="Unplaced"/>
</dbReference>
<keyword evidence="7" id="KW-0808">Transferase</keyword>
<evidence type="ECO:0000256" key="14">
    <source>
        <dbReference type="ARBA" id="ARBA00079213"/>
    </source>
</evidence>
<evidence type="ECO:0000256" key="9">
    <source>
        <dbReference type="ARBA" id="ARBA00023242"/>
    </source>
</evidence>
<dbReference type="GO" id="GO:1990189">
    <property type="term" value="F:protein N-terminal-serine acetyltransferase activity"/>
    <property type="evidence" value="ECO:0007669"/>
    <property type="project" value="UniProtKB-EC"/>
</dbReference>
<evidence type="ECO:0000256" key="11">
    <source>
        <dbReference type="ARBA" id="ARBA00023315"/>
    </source>
</evidence>
<dbReference type="CDD" id="cd04301">
    <property type="entry name" value="NAT_SF"/>
    <property type="match status" value="1"/>
</dbReference>
<organism evidence="17 18">
    <name type="scientific">Branchiostoma belcheri</name>
    <name type="common">Amphioxus</name>
    <dbReference type="NCBI Taxonomy" id="7741"/>
    <lineage>
        <taxon>Eukaryota</taxon>
        <taxon>Metazoa</taxon>
        <taxon>Chordata</taxon>
        <taxon>Cephalochordata</taxon>
        <taxon>Leptocardii</taxon>
        <taxon>Amphioxiformes</taxon>
        <taxon>Branchiostomatidae</taxon>
        <taxon>Branchiostoma</taxon>
    </lineage>
</organism>
<name>A0A6P4Z4X1_BRABE</name>
<evidence type="ECO:0000256" key="12">
    <source>
        <dbReference type="ARBA" id="ARBA00047821"/>
    </source>
</evidence>
<evidence type="ECO:0000256" key="5">
    <source>
        <dbReference type="ARBA" id="ARBA00015043"/>
    </source>
</evidence>